<dbReference type="AlphaFoldDB" id="A0A409XX15"/>
<feature type="compositionally biased region" description="Polar residues" evidence="1">
    <location>
        <begin position="635"/>
        <end position="648"/>
    </location>
</feature>
<keyword evidence="3" id="KW-1185">Reference proteome</keyword>
<feature type="compositionally biased region" description="Basic and acidic residues" evidence="1">
    <location>
        <begin position="1105"/>
        <end position="1121"/>
    </location>
</feature>
<feature type="region of interest" description="Disordered" evidence="1">
    <location>
        <begin position="340"/>
        <end position="392"/>
    </location>
</feature>
<dbReference type="OrthoDB" id="3068743at2759"/>
<feature type="region of interest" description="Disordered" evidence="1">
    <location>
        <begin position="952"/>
        <end position="971"/>
    </location>
</feature>
<organism evidence="2 3">
    <name type="scientific">Gymnopilus dilepis</name>
    <dbReference type="NCBI Taxonomy" id="231916"/>
    <lineage>
        <taxon>Eukaryota</taxon>
        <taxon>Fungi</taxon>
        <taxon>Dikarya</taxon>
        <taxon>Basidiomycota</taxon>
        <taxon>Agaricomycotina</taxon>
        <taxon>Agaricomycetes</taxon>
        <taxon>Agaricomycetidae</taxon>
        <taxon>Agaricales</taxon>
        <taxon>Agaricineae</taxon>
        <taxon>Hymenogastraceae</taxon>
        <taxon>Gymnopilus</taxon>
    </lineage>
</organism>
<feature type="compositionally biased region" description="Polar residues" evidence="1">
    <location>
        <begin position="60"/>
        <end position="72"/>
    </location>
</feature>
<feature type="compositionally biased region" description="Polar residues" evidence="1">
    <location>
        <begin position="911"/>
        <end position="923"/>
    </location>
</feature>
<feature type="region of interest" description="Disordered" evidence="1">
    <location>
        <begin position="904"/>
        <end position="929"/>
    </location>
</feature>
<evidence type="ECO:0000256" key="1">
    <source>
        <dbReference type="SAM" id="MobiDB-lite"/>
    </source>
</evidence>
<feature type="compositionally biased region" description="Polar residues" evidence="1">
    <location>
        <begin position="835"/>
        <end position="853"/>
    </location>
</feature>
<gene>
    <name evidence="2" type="ORF">CVT26_008155</name>
</gene>
<dbReference type="InParanoid" id="A0A409XX15"/>
<feature type="region of interest" description="Disordered" evidence="1">
    <location>
        <begin position="104"/>
        <end position="172"/>
    </location>
</feature>
<protein>
    <submittedName>
        <fullName evidence="2">Uncharacterized protein</fullName>
    </submittedName>
</protein>
<name>A0A409XX15_9AGAR</name>
<feature type="region of interest" description="Disordered" evidence="1">
    <location>
        <begin position="1"/>
        <end position="23"/>
    </location>
</feature>
<feature type="compositionally biased region" description="Polar residues" evidence="1">
    <location>
        <begin position="115"/>
        <end position="125"/>
    </location>
</feature>
<comment type="caution">
    <text evidence="2">The sequence shown here is derived from an EMBL/GenBank/DDBJ whole genome shotgun (WGS) entry which is preliminary data.</text>
</comment>
<feature type="compositionally biased region" description="Polar residues" evidence="1">
    <location>
        <begin position="1"/>
        <end position="15"/>
    </location>
</feature>
<dbReference type="STRING" id="231916.A0A409XX15"/>
<feature type="region of interest" description="Disordered" evidence="1">
    <location>
        <begin position="1140"/>
        <end position="1252"/>
    </location>
</feature>
<dbReference type="Proteomes" id="UP000284706">
    <property type="component" value="Unassembled WGS sequence"/>
</dbReference>
<feature type="region of interest" description="Disordered" evidence="1">
    <location>
        <begin position="981"/>
        <end position="1128"/>
    </location>
</feature>
<feature type="compositionally biased region" description="Low complexity" evidence="1">
    <location>
        <begin position="988"/>
        <end position="997"/>
    </location>
</feature>
<feature type="compositionally biased region" description="Basic and acidic residues" evidence="1">
    <location>
        <begin position="500"/>
        <end position="521"/>
    </location>
</feature>
<feature type="compositionally biased region" description="Polar residues" evidence="1">
    <location>
        <begin position="802"/>
        <end position="816"/>
    </location>
</feature>
<feature type="compositionally biased region" description="Low complexity" evidence="1">
    <location>
        <begin position="1158"/>
        <end position="1167"/>
    </location>
</feature>
<feature type="compositionally biased region" description="Polar residues" evidence="1">
    <location>
        <begin position="695"/>
        <end position="706"/>
    </location>
</feature>
<feature type="compositionally biased region" description="Low complexity" evidence="1">
    <location>
        <begin position="618"/>
        <end position="629"/>
    </location>
</feature>
<feature type="region of interest" description="Disordered" evidence="1">
    <location>
        <begin position="481"/>
        <end position="881"/>
    </location>
</feature>
<feature type="compositionally biased region" description="Basic and acidic residues" evidence="1">
    <location>
        <begin position="340"/>
        <end position="350"/>
    </location>
</feature>
<dbReference type="EMBL" id="NHYE01001429">
    <property type="protein sequence ID" value="PPQ95308.1"/>
    <property type="molecule type" value="Genomic_DNA"/>
</dbReference>
<sequence>MGTPENNTRTFMNAPSNISVNNSSSLSSFQFKTIGKEPALLQRISAPKPGSLVEDDVDGTVSSPDPNDSTPFNAPPEVSGLKQPSLQQRLSLFNSADHANNRAFTSTARGHPNRQPVSASGSSQRLPLPRESRITALAIPVDARSPGTNKPFSPKQEPTLPSPVSPSPMNSPEVAPNSILPAGRSTAISNVAINHNVESGSSTLPATAAAGEPSFDLLKNIQLRVSSMLTEFNAIGPAPAIRLAEAAKSQCTEVLSSARHATELAEHALASAQQSAVSARRCLDVAESLQVQTEECLAALRGIQTAGAPILNTIQDVSAQLQQWIDGRLAYETARQQESERREALRRENRAAQSQPGSSNIFCFAEGKVHRPSQAMDVDETEPMSHASEDDREAISLALKEREAREAEERRKHEEMQRKLREEEELLERKNQALKAAAEASEAELARIRAERVAAEEQERRRLREQEEREAELKARLEEEARQKMAAQRRAVQERASQVVKEKQRAESSQKEAIRDQEPKGRLPTSSDPQNLEVLQRRLAAERASAQMAMRPQGEQHTDLPAAASPLSRKSILPAPSLPTSPNTRDVGNIVSRKTLLAANSNSDRKQSLPISGNVPLSGVGSSSTSAVTQPPPVSNSFQSSNAPPKQISNSLPPKPGSLPLPTRSGVRNDAVDYRFSRENSSLKTASPAVPPTQKPNQNFSTSQPAKSPEIDDEPIPGLSNYPRQPQASAVATEVSVNAMGPDLGNAPLLRRQHVPPVSPDAQKANLRGLIGATATPVQQTVKHEADEQKPPTSARGVLAPSSANGSTKGSTSNPDPSAKALKREPQDDIPLQQLYASATSLPDQTATAANPASQPPPAGLRAIPSTQRPPEVGRYDDVPRVAVPPGLEMARDNDFENRMSSTVAGALPSHPSSVGRSPQTPSIPLPVRLPSNLAPSMFPSRSAPEIAHRTSAANTFDDNSRMGPDISIGSDWSQQNLLEEELPPSRPLSRSGSGRLNGDHYSPSPAPYVPLNNRNNRNIRRRIQDRHGDHWSPDRAGYSPPPSRSRSHSGNHSRGVSPIQRYEPVHNGRPHSPDRIPSRAASPVAGQKRAREDYPVAGPSNRRARYDEPQARPSDARNDSRLQASTGYDNGYREEWSHSAAYAPSPSPPREPPRAPAPLAERIAAGAEHDMRSQGPPRHRHLDPRRPPYSRPPPRGTGPSPTRHYRGPRNDARPQLLNRFTDTAAERPQQRPPPPLEDRIAGKNSLINRLM</sequence>
<reference evidence="2 3" key="1">
    <citation type="journal article" date="2018" name="Evol. Lett.">
        <title>Horizontal gene cluster transfer increased hallucinogenic mushroom diversity.</title>
        <authorList>
            <person name="Reynolds H.T."/>
            <person name="Vijayakumar V."/>
            <person name="Gluck-Thaler E."/>
            <person name="Korotkin H.B."/>
            <person name="Matheny P.B."/>
            <person name="Slot J.C."/>
        </authorList>
    </citation>
    <scope>NUCLEOTIDE SEQUENCE [LARGE SCALE GENOMIC DNA]</scope>
    <source>
        <strain evidence="2 3">SRW20</strain>
    </source>
</reference>
<evidence type="ECO:0000313" key="3">
    <source>
        <dbReference type="Proteomes" id="UP000284706"/>
    </source>
</evidence>
<proteinExistence type="predicted"/>
<feature type="compositionally biased region" description="Basic and acidic residues" evidence="1">
    <location>
        <begin position="1064"/>
        <end position="1078"/>
    </location>
</feature>
<feature type="compositionally biased region" description="Pro residues" evidence="1">
    <location>
        <begin position="1146"/>
        <end position="1157"/>
    </location>
</feature>
<accession>A0A409XX15</accession>
<evidence type="ECO:0000313" key="2">
    <source>
        <dbReference type="EMBL" id="PPQ95308.1"/>
    </source>
</evidence>
<feature type="compositionally biased region" description="Pro residues" evidence="1">
    <location>
        <begin position="1188"/>
        <end position="1197"/>
    </location>
</feature>
<feature type="region of interest" description="Disordered" evidence="1">
    <location>
        <begin position="43"/>
        <end position="82"/>
    </location>
</feature>